<dbReference type="PANTHER" id="PTHR11733:SF133">
    <property type="entry name" value="PHOSPHATE-REGULATING NEUTRAL ENDOPEPTIDASE PHEX"/>
    <property type="match status" value="1"/>
</dbReference>
<organism evidence="3 4">
    <name type="scientific">Steinernema hermaphroditum</name>
    <dbReference type="NCBI Taxonomy" id="289476"/>
    <lineage>
        <taxon>Eukaryota</taxon>
        <taxon>Metazoa</taxon>
        <taxon>Ecdysozoa</taxon>
        <taxon>Nematoda</taxon>
        <taxon>Chromadorea</taxon>
        <taxon>Rhabditida</taxon>
        <taxon>Tylenchina</taxon>
        <taxon>Panagrolaimomorpha</taxon>
        <taxon>Strongyloidoidea</taxon>
        <taxon>Steinernematidae</taxon>
        <taxon>Steinernema</taxon>
    </lineage>
</organism>
<sequence length="605" mass="70792">MTEKVVNRRKPVEVAKGDGWVIVQKTPPSRLHRTLRVFTSLSIINFLIFLLYRYLTVDQNPLKVNALPCQDFAAFACQNEIKAYKNGLTVKVLEEYDDFVLKKLHEERNKGNYEKATIRSCYARARRTFLATEDSRQRGRMAAFGNDGFMKIDVSVRDRRFTLEIPEQYKAKAFKSSIEIDEFIDGYLEVMDVEKKYEPHNFARSTHYTKRLVREERLRFLRPISQKFHSHSILYLLDVAPYLNLYYADKYLQIDPLMVRNPVLLARAEEVKNLIVNETISQIQVNDWMHHDDKISMKYMLEDIKFMFGPPIEYTNSSLVKESLRLHQQFFSDHYNNTKNMKLMGLDGDECLGAYYTLLLRTASRIFAFQHDDFDFVPTAFKDSMYSPSFFAPQALNIVDSHIIAIGVPELNYLLKGTSLGFTLGTLGQTLGHELFHSLGVDGINMVNGDVIVKTDRFQKAVKCYEYFYGNLTRVHCTYPPWKLFFASCEKLTPDGAKKANEGFADVESVRIGIRIIERNVASLWSRQMELSTFFSALSLSFCPRWINEKTNWEVEKHILEKEFHPRYDIRLNAMMMQLPEFSEHFQCRDKDPMYRREELCRVYT</sequence>
<reference evidence="3" key="1">
    <citation type="submission" date="2023-06" db="EMBL/GenBank/DDBJ databases">
        <title>Genomic analysis of the entomopathogenic nematode Steinernema hermaphroditum.</title>
        <authorList>
            <person name="Schwarz E.M."/>
            <person name="Heppert J.K."/>
            <person name="Baniya A."/>
            <person name="Schwartz H.T."/>
            <person name="Tan C.-H."/>
            <person name="Antoshechkin I."/>
            <person name="Sternberg P.W."/>
            <person name="Goodrich-Blair H."/>
            <person name="Dillman A.R."/>
        </authorList>
    </citation>
    <scope>NUCLEOTIDE SEQUENCE</scope>
    <source>
        <strain evidence="3">PS9179</strain>
        <tissue evidence="3">Whole animal</tissue>
    </source>
</reference>
<keyword evidence="1" id="KW-1133">Transmembrane helix</keyword>
<dbReference type="EMBL" id="JAUCMV010000002">
    <property type="protein sequence ID" value="KAK0419295.1"/>
    <property type="molecule type" value="Genomic_DNA"/>
</dbReference>
<dbReference type="AlphaFoldDB" id="A0AA39I8Z6"/>
<evidence type="ECO:0000313" key="3">
    <source>
        <dbReference type="EMBL" id="KAK0419295.1"/>
    </source>
</evidence>
<name>A0AA39I8Z6_9BILA</name>
<protein>
    <recommendedName>
        <fullName evidence="2">Peptidase M13 C-terminal domain-containing protein</fullName>
    </recommendedName>
</protein>
<feature type="transmembrane region" description="Helical" evidence="1">
    <location>
        <begin position="35"/>
        <end position="55"/>
    </location>
</feature>
<comment type="caution">
    <text evidence="3">The sequence shown here is derived from an EMBL/GenBank/DDBJ whole genome shotgun (WGS) entry which is preliminary data.</text>
</comment>
<dbReference type="Pfam" id="PF01431">
    <property type="entry name" value="Peptidase_M13"/>
    <property type="match status" value="1"/>
</dbReference>
<proteinExistence type="predicted"/>
<evidence type="ECO:0000313" key="4">
    <source>
        <dbReference type="Proteomes" id="UP001175271"/>
    </source>
</evidence>
<accession>A0AA39I8Z6</accession>
<keyword evidence="1" id="KW-0472">Membrane</keyword>
<keyword evidence="4" id="KW-1185">Reference proteome</keyword>
<dbReference type="PANTHER" id="PTHR11733">
    <property type="entry name" value="ZINC METALLOPROTEASE FAMILY M13 NEPRILYSIN-RELATED"/>
    <property type="match status" value="1"/>
</dbReference>
<dbReference type="Proteomes" id="UP001175271">
    <property type="component" value="Unassembled WGS sequence"/>
</dbReference>
<dbReference type="PROSITE" id="PS51885">
    <property type="entry name" value="NEPRILYSIN"/>
    <property type="match status" value="1"/>
</dbReference>
<dbReference type="InterPro" id="IPR000718">
    <property type="entry name" value="Peptidase_M13"/>
</dbReference>
<gene>
    <name evidence="3" type="ORF">QR680_014067</name>
</gene>
<evidence type="ECO:0000259" key="2">
    <source>
        <dbReference type="Pfam" id="PF01431"/>
    </source>
</evidence>
<dbReference type="InterPro" id="IPR018497">
    <property type="entry name" value="Peptidase_M13_C"/>
</dbReference>
<dbReference type="GO" id="GO:0004222">
    <property type="term" value="F:metalloendopeptidase activity"/>
    <property type="evidence" value="ECO:0007669"/>
    <property type="project" value="InterPro"/>
</dbReference>
<dbReference type="SUPFAM" id="SSF55486">
    <property type="entry name" value="Metalloproteases ('zincins'), catalytic domain"/>
    <property type="match status" value="1"/>
</dbReference>
<feature type="domain" description="Peptidase M13 C-terminal" evidence="2">
    <location>
        <begin position="424"/>
        <end position="599"/>
    </location>
</feature>
<dbReference type="Gene3D" id="3.40.390.10">
    <property type="entry name" value="Collagenase (Catalytic Domain)"/>
    <property type="match status" value="1"/>
</dbReference>
<dbReference type="GO" id="GO:0005886">
    <property type="term" value="C:plasma membrane"/>
    <property type="evidence" value="ECO:0007669"/>
    <property type="project" value="TreeGrafter"/>
</dbReference>
<keyword evidence="1" id="KW-0812">Transmembrane</keyword>
<dbReference type="GO" id="GO:0016485">
    <property type="term" value="P:protein processing"/>
    <property type="evidence" value="ECO:0007669"/>
    <property type="project" value="TreeGrafter"/>
</dbReference>
<evidence type="ECO:0000256" key="1">
    <source>
        <dbReference type="SAM" id="Phobius"/>
    </source>
</evidence>
<dbReference type="InterPro" id="IPR024079">
    <property type="entry name" value="MetalloPept_cat_dom_sf"/>
</dbReference>